<proteinExistence type="predicted"/>
<sequence>MKLELHLVVKIIHRRPNMAMDIISSIDAPVVQIINDQITTTSTDLAKCFHKRHDNLLRKIESLECSADFHALNFEEMIIDVEVGKGATRQDRAYRITRDGFVFLAMGFTGTKAAQFKEAYINAFNQMEKQLNEQKQLPATTDDLALAETDKYQLLNNIVKSMQIQSDPVVVPSKELIDLIQAVRMYQQQIARLQTPDWVNDNITRVKDYAQRNFVDF</sequence>
<gene>
    <name evidence="1" type="ORF">ABKW32_18610</name>
</gene>
<dbReference type="Proteomes" id="UP001471651">
    <property type="component" value="Unassembled WGS sequence"/>
</dbReference>
<name>A0ABV0L4W4_9GAMM</name>
<dbReference type="RefSeq" id="WP_348578012.1">
    <property type="nucleotide sequence ID" value="NZ_JBDYKN010000032.1"/>
</dbReference>
<dbReference type="EMBL" id="JBDYKN010000032">
    <property type="protein sequence ID" value="MEP7731464.1"/>
    <property type="molecule type" value="Genomic_DNA"/>
</dbReference>
<comment type="caution">
    <text evidence="1">The sequence shown here is derived from an EMBL/GenBank/DDBJ whole genome shotgun (WGS) entry which is preliminary data.</text>
</comment>
<evidence type="ECO:0000313" key="1">
    <source>
        <dbReference type="EMBL" id="MEP7731464.1"/>
    </source>
</evidence>
<evidence type="ECO:0000313" key="2">
    <source>
        <dbReference type="Proteomes" id="UP001471651"/>
    </source>
</evidence>
<accession>A0ABV0L4W4</accession>
<reference evidence="1 2" key="1">
    <citation type="submission" date="2024-05" db="EMBL/GenBank/DDBJ databases">
        <authorList>
            <person name="Busch G.E."/>
            <person name="Sharma I."/>
        </authorList>
    </citation>
    <scope>NUCLEOTIDE SEQUENCE [LARGE SCALE GENOMIC DNA]</scope>
    <source>
        <strain evidence="1 2">23GB23</strain>
    </source>
</reference>
<protein>
    <submittedName>
        <fullName evidence="1">Rha family transcriptional regulator</fullName>
    </submittedName>
</protein>
<organism evidence="1 2">
    <name type="scientific">Marinomonas primoryensis</name>
    <dbReference type="NCBI Taxonomy" id="178399"/>
    <lineage>
        <taxon>Bacteria</taxon>
        <taxon>Pseudomonadati</taxon>
        <taxon>Pseudomonadota</taxon>
        <taxon>Gammaproteobacteria</taxon>
        <taxon>Oceanospirillales</taxon>
        <taxon>Oceanospirillaceae</taxon>
        <taxon>Marinomonas</taxon>
    </lineage>
</organism>
<dbReference type="Pfam" id="PF09669">
    <property type="entry name" value="Phage_pRha"/>
    <property type="match status" value="1"/>
</dbReference>
<dbReference type="NCBIfam" id="TIGR02681">
    <property type="entry name" value="phage_pRha"/>
    <property type="match status" value="1"/>
</dbReference>
<dbReference type="InterPro" id="IPR014054">
    <property type="entry name" value="Phage_regulatory_Rha"/>
</dbReference>
<keyword evidence="2" id="KW-1185">Reference proteome</keyword>